<reference evidence="2" key="1">
    <citation type="submission" date="2022-11" db="EMBL/GenBank/DDBJ databases">
        <title>Candidatus Alkanophaga archaea from heated hydrothermal vent sediment oxidize petroleum alkanes.</title>
        <authorList>
            <person name="Zehnle H."/>
            <person name="Laso-Perez R."/>
            <person name="Lipp J."/>
            <person name="Teske A."/>
            <person name="Wegener G."/>
        </authorList>
    </citation>
    <scope>NUCLEOTIDE SEQUENCE</scope>
    <source>
        <strain evidence="2">MCA70</strain>
    </source>
</reference>
<comment type="caution">
    <text evidence="2">The sequence shown here is derived from an EMBL/GenBank/DDBJ whole genome shotgun (WGS) entry which is preliminary data.</text>
</comment>
<organism evidence="2 3">
    <name type="scientific">Candidatus Thermodesulfobacterium syntrophicum</name>
    <dbReference type="NCBI Taxonomy" id="3060442"/>
    <lineage>
        <taxon>Bacteria</taxon>
        <taxon>Pseudomonadati</taxon>
        <taxon>Thermodesulfobacteriota</taxon>
        <taxon>Thermodesulfobacteria</taxon>
        <taxon>Thermodesulfobacteriales</taxon>
        <taxon>Thermodesulfobacteriaceae</taxon>
        <taxon>Thermodesulfobacterium</taxon>
    </lineage>
</organism>
<keyword evidence="1" id="KW-0472">Membrane</keyword>
<sequence>MCDRSLSLDLIGIIYSLYRGNTGVGVTTAGIVAFILHKPQSFSLLIIGTFIIFLASISKSIKVD</sequence>
<dbReference type="AlphaFoldDB" id="A0AAE3NZ37"/>
<evidence type="ECO:0000313" key="3">
    <source>
        <dbReference type="Proteomes" id="UP001144110"/>
    </source>
</evidence>
<feature type="transmembrane region" description="Helical" evidence="1">
    <location>
        <begin position="42"/>
        <end position="61"/>
    </location>
</feature>
<dbReference type="Proteomes" id="UP001144110">
    <property type="component" value="Unassembled WGS sequence"/>
</dbReference>
<gene>
    <name evidence="2" type="ORF">OD816_000307</name>
</gene>
<name>A0AAE3NZ37_9BACT</name>
<keyword evidence="1" id="KW-0812">Transmembrane</keyword>
<proteinExistence type="predicted"/>
<dbReference type="EMBL" id="JAPHEG010000001">
    <property type="protein sequence ID" value="MDF2953062.1"/>
    <property type="molecule type" value="Genomic_DNA"/>
</dbReference>
<keyword evidence="1" id="KW-1133">Transmembrane helix</keyword>
<feature type="transmembrane region" description="Helical" evidence="1">
    <location>
        <begin position="12"/>
        <end position="36"/>
    </location>
</feature>
<accession>A0AAE3NZ37</accession>
<protein>
    <submittedName>
        <fullName evidence="2">Uncharacterized protein</fullName>
    </submittedName>
</protein>
<evidence type="ECO:0000313" key="2">
    <source>
        <dbReference type="EMBL" id="MDF2953062.1"/>
    </source>
</evidence>
<evidence type="ECO:0000256" key="1">
    <source>
        <dbReference type="SAM" id="Phobius"/>
    </source>
</evidence>